<sequence length="199" mass="23279">MPSTRSGASYNTSSSSHKVIYMILEEFNQLQKDKGQFMTSKLINYVILKLVILFDLQTELTTPQEPSVDLFKTSHKDYNNALKHKKYQILSYLRKNCMNSYLTVRKFLGHPNTCKLLNGWHPLKEKKKIILLTAEWRKNNPPPPKEVPKTDPVANRRNSNVKNQPQAQKKGKCKAPARVTDSQRFSRIQWKFFSRWPEQ</sequence>
<reference evidence="2" key="1">
    <citation type="submission" date="2021-03" db="EMBL/GenBank/DDBJ databases">
        <title>Draft genome sequence of rust myrtle Austropuccinia psidii MF-1, a brazilian biotype.</title>
        <authorList>
            <person name="Quecine M.C."/>
            <person name="Pachon D.M.R."/>
            <person name="Bonatelli M.L."/>
            <person name="Correr F.H."/>
            <person name="Franceschini L.M."/>
            <person name="Leite T.F."/>
            <person name="Margarido G.R.A."/>
            <person name="Almeida C.A."/>
            <person name="Ferrarezi J.A."/>
            <person name="Labate C.A."/>
        </authorList>
    </citation>
    <scope>NUCLEOTIDE SEQUENCE</scope>
    <source>
        <strain evidence="2">MF-1</strain>
    </source>
</reference>
<name>A0A9Q3KS95_9BASI</name>
<protein>
    <submittedName>
        <fullName evidence="2">Uncharacterized protein</fullName>
    </submittedName>
</protein>
<keyword evidence="3" id="KW-1185">Reference proteome</keyword>
<dbReference type="Proteomes" id="UP000765509">
    <property type="component" value="Unassembled WGS sequence"/>
</dbReference>
<organism evidence="2 3">
    <name type="scientific">Austropuccinia psidii MF-1</name>
    <dbReference type="NCBI Taxonomy" id="1389203"/>
    <lineage>
        <taxon>Eukaryota</taxon>
        <taxon>Fungi</taxon>
        <taxon>Dikarya</taxon>
        <taxon>Basidiomycota</taxon>
        <taxon>Pucciniomycotina</taxon>
        <taxon>Pucciniomycetes</taxon>
        <taxon>Pucciniales</taxon>
        <taxon>Sphaerophragmiaceae</taxon>
        <taxon>Austropuccinia</taxon>
    </lineage>
</organism>
<accession>A0A9Q3KS95</accession>
<evidence type="ECO:0000313" key="3">
    <source>
        <dbReference type="Proteomes" id="UP000765509"/>
    </source>
</evidence>
<evidence type="ECO:0000256" key="1">
    <source>
        <dbReference type="SAM" id="MobiDB-lite"/>
    </source>
</evidence>
<dbReference type="EMBL" id="AVOT02121653">
    <property type="protein sequence ID" value="MBW0585676.1"/>
    <property type="molecule type" value="Genomic_DNA"/>
</dbReference>
<feature type="region of interest" description="Disordered" evidence="1">
    <location>
        <begin position="137"/>
        <end position="178"/>
    </location>
</feature>
<dbReference type="AlphaFoldDB" id="A0A9Q3KS95"/>
<evidence type="ECO:0000313" key="2">
    <source>
        <dbReference type="EMBL" id="MBW0585676.1"/>
    </source>
</evidence>
<feature type="compositionally biased region" description="Polar residues" evidence="1">
    <location>
        <begin position="156"/>
        <end position="167"/>
    </location>
</feature>
<proteinExistence type="predicted"/>
<gene>
    <name evidence="2" type="ORF">O181_125391</name>
</gene>
<comment type="caution">
    <text evidence="2">The sequence shown here is derived from an EMBL/GenBank/DDBJ whole genome shotgun (WGS) entry which is preliminary data.</text>
</comment>